<evidence type="ECO:0000313" key="5">
    <source>
        <dbReference type="EMBL" id="KAF8661789.1"/>
    </source>
</evidence>
<feature type="binding site" evidence="3">
    <location>
        <position position="70"/>
    </location>
    <ligand>
        <name>ATP</name>
        <dbReference type="ChEBI" id="CHEBI:30616"/>
    </ligand>
</feature>
<dbReference type="GO" id="GO:0005886">
    <property type="term" value="C:plasma membrane"/>
    <property type="evidence" value="ECO:0007669"/>
    <property type="project" value="TreeGrafter"/>
</dbReference>
<feature type="region of interest" description="Disordered" evidence="4">
    <location>
        <begin position="78"/>
        <end position="103"/>
    </location>
</feature>
<dbReference type="Gene3D" id="3.30.200.20">
    <property type="entry name" value="Phosphorylase Kinase, domain 1"/>
    <property type="match status" value="1"/>
</dbReference>
<dbReference type="PROSITE" id="PS00107">
    <property type="entry name" value="PROTEIN_KINASE_ATP"/>
    <property type="match status" value="1"/>
</dbReference>
<proteinExistence type="predicted"/>
<dbReference type="PANTHER" id="PTHR27005">
    <property type="entry name" value="WALL-ASSOCIATED RECEPTOR KINASE-LIKE 21"/>
    <property type="match status" value="1"/>
</dbReference>
<evidence type="ECO:0000313" key="6">
    <source>
        <dbReference type="Proteomes" id="UP000636709"/>
    </source>
</evidence>
<dbReference type="InterPro" id="IPR045274">
    <property type="entry name" value="WAK-like"/>
</dbReference>
<dbReference type="GO" id="GO:0004674">
    <property type="term" value="F:protein serine/threonine kinase activity"/>
    <property type="evidence" value="ECO:0007669"/>
    <property type="project" value="TreeGrafter"/>
</dbReference>
<evidence type="ECO:0000256" key="3">
    <source>
        <dbReference type="PROSITE-ProRule" id="PRU10141"/>
    </source>
</evidence>
<reference evidence="5" key="1">
    <citation type="submission" date="2020-07" db="EMBL/GenBank/DDBJ databases">
        <title>Genome sequence and genetic diversity analysis of an under-domesticated orphan crop, white fonio (Digitaria exilis).</title>
        <authorList>
            <person name="Bennetzen J.L."/>
            <person name="Chen S."/>
            <person name="Ma X."/>
            <person name="Wang X."/>
            <person name="Yssel A.E.J."/>
            <person name="Chaluvadi S.R."/>
            <person name="Johnson M."/>
            <person name="Gangashetty P."/>
            <person name="Hamidou F."/>
            <person name="Sanogo M.D."/>
            <person name="Zwaenepoel A."/>
            <person name="Wallace J."/>
            <person name="Van De Peer Y."/>
            <person name="Van Deynze A."/>
        </authorList>
    </citation>
    <scope>NUCLEOTIDE SEQUENCE</scope>
    <source>
        <tissue evidence="5">Leaves</tissue>
    </source>
</reference>
<protein>
    <submittedName>
        <fullName evidence="5">Uncharacterized protein</fullName>
    </submittedName>
</protein>
<evidence type="ECO:0000256" key="1">
    <source>
        <dbReference type="ARBA" id="ARBA00022741"/>
    </source>
</evidence>
<name>A0A835AG76_9POAL</name>
<organism evidence="5 6">
    <name type="scientific">Digitaria exilis</name>
    <dbReference type="NCBI Taxonomy" id="1010633"/>
    <lineage>
        <taxon>Eukaryota</taxon>
        <taxon>Viridiplantae</taxon>
        <taxon>Streptophyta</taxon>
        <taxon>Embryophyta</taxon>
        <taxon>Tracheophyta</taxon>
        <taxon>Spermatophyta</taxon>
        <taxon>Magnoliopsida</taxon>
        <taxon>Liliopsida</taxon>
        <taxon>Poales</taxon>
        <taxon>Poaceae</taxon>
        <taxon>PACMAD clade</taxon>
        <taxon>Panicoideae</taxon>
        <taxon>Panicodae</taxon>
        <taxon>Paniceae</taxon>
        <taxon>Anthephorinae</taxon>
        <taxon>Digitaria</taxon>
    </lineage>
</organism>
<keyword evidence="1 3" id="KW-0547">Nucleotide-binding</keyword>
<dbReference type="AlphaFoldDB" id="A0A835AG76"/>
<dbReference type="GO" id="GO:0005524">
    <property type="term" value="F:ATP binding"/>
    <property type="evidence" value="ECO:0007669"/>
    <property type="project" value="UniProtKB-UniRule"/>
</dbReference>
<dbReference type="GO" id="GO:0007166">
    <property type="term" value="P:cell surface receptor signaling pathway"/>
    <property type="evidence" value="ECO:0007669"/>
    <property type="project" value="InterPro"/>
</dbReference>
<sequence>MDYQGDTLRDFLKSNGHVVLQRVNNYNLRSFTEKEIEHITNGYSTLLGKGAFSEVYRGVLDDQCPVAVKKIQRWDQKRRLGQRGDSAFSNKPQECGKASGLLH</sequence>
<keyword evidence="2 3" id="KW-0067">ATP-binding</keyword>
<gene>
    <name evidence="5" type="ORF">HU200_056744</name>
</gene>
<comment type="caution">
    <text evidence="5">The sequence shown here is derived from an EMBL/GenBank/DDBJ whole genome shotgun (WGS) entry which is preliminary data.</text>
</comment>
<dbReference type="PANTHER" id="PTHR27005:SF468">
    <property type="entry name" value="OS01G0310500 PROTEIN"/>
    <property type="match status" value="1"/>
</dbReference>
<dbReference type="Proteomes" id="UP000636709">
    <property type="component" value="Unassembled WGS sequence"/>
</dbReference>
<dbReference type="EMBL" id="JACEFO010002392">
    <property type="protein sequence ID" value="KAF8661789.1"/>
    <property type="molecule type" value="Genomic_DNA"/>
</dbReference>
<dbReference type="OrthoDB" id="1668230at2759"/>
<dbReference type="InterPro" id="IPR011009">
    <property type="entry name" value="Kinase-like_dom_sf"/>
</dbReference>
<evidence type="ECO:0000256" key="4">
    <source>
        <dbReference type="SAM" id="MobiDB-lite"/>
    </source>
</evidence>
<dbReference type="InterPro" id="IPR017441">
    <property type="entry name" value="Protein_kinase_ATP_BS"/>
</dbReference>
<evidence type="ECO:0000256" key="2">
    <source>
        <dbReference type="ARBA" id="ARBA00022840"/>
    </source>
</evidence>
<dbReference type="SUPFAM" id="SSF56112">
    <property type="entry name" value="Protein kinase-like (PK-like)"/>
    <property type="match status" value="1"/>
</dbReference>
<accession>A0A835AG76</accession>
<keyword evidence="6" id="KW-1185">Reference proteome</keyword>